<feature type="region of interest" description="Disordered" evidence="1">
    <location>
        <begin position="599"/>
        <end position="621"/>
    </location>
</feature>
<feature type="domain" description="RIN4 pathogenic type III effector avirulence factor Avr cleavage site" evidence="2">
    <location>
        <begin position="11"/>
        <end position="41"/>
    </location>
</feature>
<gene>
    <name evidence="3" type="ORF">LITE_LOCUS47312</name>
</gene>
<organism evidence="3 4">
    <name type="scientific">Linum tenue</name>
    <dbReference type="NCBI Taxonomy" id="586396"/>
    <lineage>
        <taxon>Eukaryota</taxon>
        <taxon>Viridiplantae</taxon>
        <taxon>Streptophyta</taxon>
        <taxon>Embryophyta</taxon>
        <taxon>Tracheophyta</taxon>
        <taxon>Spermatophyta</taxon>
        <taxon>Magnoliopsida</taxon>
        <taxon>eudicotyledons</taxon>
        <taxon>Gunneridae</taxon>
        <taxon>Pentapetalae</taxon>
        <taxon>rosids</taxon>
        <taxon>fabids</taxon>
        <taxon>Malpighiales</taxon>
        <taxon>Linaceae</taxon>
        <taxon>Linum</taxon>
    </lineage>
</organism>
<accession>A0AAV0RE86</accession>
<evidence type="ECO:0000313" key="3">
    <source>
        <dbReference type="EMBL" id="CAI0554758.1"/>
    </source>
</evidence>
<feature type="region of interest" description="Disordered" evidence="1">
    <location>
        <begin position="504"/>
        <end position="538"/>
    </location>
</feature>
<sequence>MEDRKERNAPWLSVPQFGDWDQKGPLPDYSMDFSKIREMRKQNKTRASLGNEEELINPTANLPKASHNNDNQPQQYHHSNHQQHSPTDFEINRLWYAAVDRVSAGNNSSDFCQHRSEAFHFKTISGHRTVVIEDYVTKRKRLVRISSDEPRRRRLIYLEVSQAVWLGKTLKDISQRGWESNSFHRRTEPSRAISVDRLACREGCFLKISERIPTGRVFSICIPFVPSEWGVLINRLNQQVTKSYPKKHIQRNAWLVQGKSYAEAVKQSFSLEEGKSAIKKHNSLPFLQVEENGVPDRLHFLDRCLSISFFDKKNQGLPSALSEEFMHWARRRWNLPEETSFSNRVGDLWFLVCTSLPEAIRVKEDGYAKFRQWNVILRYWKEEDGRCFAPQGGLQWVLVFGIPPFLRSADVFKNIGQLCGGFIDADHSAWSDPYVRIKIRPRGVLPEILPIRFGCTVFVAKIIPVPEIDRPMADLNRRRLLDQISRSCCARKLSNRERASCAANEATSSLQPSNASIPSVPSPGKKVEFSPAQQLKPGHASGIRKIWVRKYGPPTKPISHHPPSFCEPMDSEPFSIFETLPVGPASIGHPGLAPVLASSAPLPSPQPPSPCCEPSEPEPITTFETLPVGPSSSGRPDTLRFLSIPTPFVY</sequence>
<dbReference type="EMBL" id="CAMGYJ010000010">
    <property type="protein sequence ID" value="CAI0554758.1"/>
    <property type="molecule type" value="Genomic_DNA"/>
</dbReference>
<dbReference type="PANTHER" id="PTHR33882:SF2">
    <property type="entry name" value="EXPRESSED PROTEIN"/>
    <property type="match status" value="1"/>
</dbReference>
<dbReference type="PANTHER" id="PTHR33882">
    <property type="entry name" value="PATHOGENIC TYPE III EFFECTOR AVIRULENCE FACTOR AVR AVRRPT-CLEAVAGE: CLEAVAGE SITE PROTEIN"/>
    <property type="match status" value="1"/>
</dbReference>
<comment type="caution">
    <text evidence="3">The sequence shown here is derived from an EMBL/GenBank/DDBJ whole genome shotgun (WGS) entry which is preliminary data.</text>
</comment>
<name>A0AAV0RE86_9ROSI</name>
<feature type="compositionally biased region" description="Pro residues" evidence="1">
    <location>
        <begin position="602"/>
        <end position="611"/>
    </location>
</feature>
<dbReference type="InterPro" id="IPR008700">
    <property type="entry name" value="TypeIII_avirulence_cleave"/>
</dbReference>
<protein>
    <recommendedName>
        <fullName evidence="2">RIN4 pathogenic type III effector avirulence factor Avr cleavage site domain-containing protein</fullName>
    </recommendedName>
</protein>
<keyword evidence="4" id="KW-1185">Reference proteome</keyword>
<evidence type="ECO:0000313" key="4">
    <source>
        <dbReference type="Proteomes" id="UP001154282"/>
    </source>
</evidence>
<evidence type="ECO:0000259" key="2">
    <source>
        <dbReference type="Pfam" id="PF05627"/>
    </source>
</evidence>
<feature type="compositionally biased region" description="Polar residues" evidence="1">
    <location>
        <begin position="505"/>
        <end position="519"/>
    </location>
</feature>
<dbReference type="Pfam" id="PF05627">
    <property type="entry name" value="AvrRpt-cleavage"/>
    <property type="match status" value="1"/>
</dbReference>
<evidence type="ECO:0000256" key="1">
    <source>
        <dbReference type="SAM" id="MobiDB-lite"/>
    </source>
</evidence>
<dbReference type="Proteomes" id="UP001154282">
    <property type="component" value="Unassembled WGS sequence"/>
</dbReference>
<reference evidence="3" key="1">
    <citation type="submission" date="2022-08" db="EMBL/GenBank/DDBJ databases">
        <authorList>
            <person name="Gutierrez-Valencia J."/>
        </authorList>
    </citation>
    <scope>NUCLEOTIDE SEQUENCE</scope>
</reference>
<dbReference type="AlphaFoldDB" id="A0AAV0RE86"/>
<feature type="compositionally biased region" description="Low complexity" evidence="1">
    <location>
        <begin position="71"/>
        <end position="85"/>
    </location>
</feature>
<feature type="region of interest" description="Disordered" evidence="1">
    <location>
        <begin position="1"/>
        <end position="85"/>
    </location>
</feature>
<proteinExistence type="predicted"/>